<name>A0ABT2UIF3_9BACL</name>
<feature type="transmembrane region" description="Helical" evidence="8">
    <location>
        <begin position="38"/>
        <end position="58"/>
    </location>
</feature>
<evidence type="ECO:0000256" key="1">
    <source>
        <dbReference type="ARBA" id="ARBA00004651"/>
    </source>
</evidence>
<protein>
    <submittedName>
        <fullName evidence="9">Arsenic resistance protein</fullName>
    </submittedName>
</protein>
<dbReference type="PANTHER" id="PTHR43057">
    <property type="entry name" value="ARSENITE EFFLUX TRANSPORTER"/>
    <property type="match status" value="1"/>
</dbReference>
<feature type="transmembrane region" description="Helical" evidence="8">
    <location>
        <begin position="12"/>
        <end position="32"/>
    </location>
</feature>
<keyword evidence="4" id="KW-1003">Cell membrane</keyword>
<comment type="similarity">
    <text evidence="2">Belongs to the arsenical resistance-3 (ACR3) (TC 2.A.59) family.</text>
</comment>
<feature type="transmembrane region" description="Helical" evidence="8">
    <location>
        <begin position="70"/>
        <end position="92"/>
    </location>
</feature>
<feature type="transmembrane region" description="Helical" evidence="8">
    <location>
        <begin position="198"/>
        <end position="216"/>
    </location>
</feature>
<evidence type="ECO:0000313" key="9">
    <source>
        <dbReference type="EMBL" id="MCU6794410.1"/>
    </source>
</evidence>
<dbReference type="InterPro" id="IPR038770">
    <property type="entry name" value="Na+/solute_symporter_sf"/>
</dbReference>
<keyword evidence="3" id="KW-0813">Transport</keyword>
<keyword evidence="10" id="KW-1185">Reference proteome</keyword>
<sequence length="322" mass="36250">MVTRETLEQKQILIYVITLIAAAVIGLMWPAFSSTFGYITSIVIAILLFSMFTQIPFFRLQETLSNRRFIYALLVTNYAAVPLLVWLLTSFLPNQPPLLLGVMLVLLAPCIDYVIVFTHLGRGNEKLMLISTPFLFITQMLFLPLFLWLFIGDQAVEFISLEPFFEAFIGLILLPLLLALGAQFWATRSKMGELMLDGAAWLPVPFMALTLFVIVASQISRIYEYYEVIIYAIPIYIAFMVIMPFVAAQLAKWFRLDVSAARALVFSGGTRNSLVVLPFAYALPDPLDGLVAAVIVTQTIVELVGELIYIRVIPGYLIRDKQ</sequence>
<evidence type="ECO:0000313" key="10">
    <source>
        <dbReference type="Proteomes" id="UP001652445"/>
    </source>
</evidence>
<dbReference type="InterPro" id="IPR002657">
    <property type="entry name" value="BilAc:Na_symport/Acr3"/>
</dbReference>
<evidence type="ECO:0000256" key="2">
    <source>
        <dbReference type="ARBA" id="ARBA00010110"/>
    </source>
</evidence>
<feature type="transmembrane region" description="Helical" evidence="8">
    <location>
        <begin position="98"/>
        <end position="120"/>
    </location>
</feature>
<feature type="transmembrane region" description="Helical" evidence="8">
    <location>
        <begin position="228"/>
        <end position="251"/>
    </location>
</feature>
<organism evidence="9 10">
    <name type="scientific">Paenibacillus baimaensis</name>
    <dbReference type="NCBI Taxonomy" id="2982185"/>
    <lineage>
        <taxon>Bacteria</taxon>
        <taxon>Bacillati</taxon>
        <taxon>Bacillota</taxon>
        <taxon>Bacilli</taxon>
        <taxon>Bacillales</taxon>
        <taxon>Paenibacillaceae</taxon>
        <taxon>Paenibacillus</taxon>
    </lineage>
</organism>
<dbReference type="RefSeq" id="WP_262685570.1">
    <property type="nucleotide sequence ID" value="NZ_JAOQIO010000084.1"/>
</dbReference>
<accession>A0ABT2UIF3</accession>
<evidence type="ECO:0000256" key="4">
    <source>
        <dbReference type="ARBA" id="ARBA00022475"/>
    </source>
</evidence>
<dbReference type="EMBL" id="JAOQIO010000084">
    <property type="protein sequence ID" value="MCU6794410.1"/>
    <property type="molecule type" value="Genomic_DNA"/>
</dbReference>
<comment type="caution">
    <text evidence="9">The sequence shown here is derived from an EMBL/GenBank/DDBJ whole genome shotgun (WGS) entry which is preliminary data.</text>
</comment>
<evidence type="ECO:0000256" key="6">
    <source>
        <dbReference type="ARBA" id="ARBA00022989"/>
    </source>
</evidence>
<feature type="transmembrane region" description="Helical" evidence="8">
    <location>
        <begin position="127"/>
        <end position="151"/>
    </location>
</feature>
<keyword evidence="7 8" id="KW-0472">Membrane</keyword>
<dbReference type="Proteomes" id="UP001652445">
    <property type="component" value="Unassembled WGS sequence"/>
</dbReference>
<evidence type="ECO:0000256" key="3">
    <source>
        <dbReference type="ARBA" id="ARBA00022448"/>
    </source>
</evidence>
<keyword evidence="6 8" id="KW-1133">Transmembrane helix</keyword>
<feature type="transmembrane region" description="Helical" evidence="8">
    <location>
        <begin position="163"/>
        <end position="186"/>
    </location>
</feature>
<reference evidence="9 10" key="1">
    <citation type="submission" date="2022-09" db="EMBL/GenBank/DDBJ databases">
        <authorList>
            <person name="Han X.L."/>
            <person name="Wang Q."/>
            <person name="Lu T."/>
        </authorList>
    </citation>
    <scope>NUCLEOTIDE SEQUENCE [LARGE SCALE GENOMIC DNA]</scope>
    <source>
        <strain evidence="9 10">WQ 127069</strain>
    </source>
</reference>
<comment type="subcellular location">
    <subcellularLocation>
        <location evidence="1">Cell membrane</location>
        <topology evidence="1">Multi-pass membrane protein</topology>
    </subcellularLocation>
</comment>
<feature type="transmembrane region" description="Helical" evidence="8">
    <location>
        <begin position="289"/>
        <end position="312"/>
    </location>
</feature>
<evidence type="ECO:0000256" key="5">
    <source>
        <dbReference type="ARBA" id="ARBA00022692"/>
    </source>
</evidence>
<dbReference type="PANTHER" id="PTHR43057:SF1">
    <property type="entry name" value="ARSENICAL-RESISTANCE PROTEIN 3"/>
    <property type="match status" value="1"/>
</dbReference>
<dbReference type="InterPro" id="IPR004706">
    <property type="entry name" value="Arsenical-R_Acr3"/>
</dbReference>
<dbReference type="Pfam" id="PF01758">
    <property type="entry name" value="SBF"/>
    <property type="match status" value="1"/>
</dbReference>
<gene>
    <name evidence="9" type="ORF">OB236_20085</name>
</gene>
<evidence type="ECO:0000256" key="7">
    <source>
        <dbReference type="ARBA" id="ARBA00023136"/>
    </source>
</evidence>
<keyword evidence="5 8" id="KW-0812">Transmembrane</keyword>
<evidence type="ECO:0000256" key="8">
    <source>
        <dbReference type="SAM" id="Phobius"/>
    </source>
</evidence>
<proteinExistence type="inferred from homology"/>
<feature type="transmembrane region" description="Helical" evidence="8">
    <location>
        <begin position="263"/>
        <end position="283"/>
    </location>
</feature>
<dbReference type="Gene3D" id="1.20.1530.20">
    <property type="match status" value="1"/>
</dbReference>